<name>A0A1H7GV21_9GAMM</name>
<comment type="similarity">
    <text evidence="1">Belongs to the acetyltransferase family. GNAT subfamily.</text>
</comment>
<keyword evidence="9" id="KW-1185">Reference proteome</keyword>
<organism evidence="8 9">
    <name type="scientific">Atopomonas hussainii</name>
    <dbReference type="NCBI Taxonomy" id="1429083"/>
    <lineage>
        <taxon>Bacteria</taxon>
        <taxon>Pseudomonadati</taxon>
        <taxon>Pseudomonadota</taxon>
        <taxon>Gammaproteobacteria</taxon>
        <taxon>Pseudomonadales</taxon>
        <taxon>Pseudomonadaceae</taxon>
        <taxon>Atopomonas</taxon>
    </lineage>
</organism>
<evidence type="ECO:0000256" key="5">
    <source>
        <dbReference type="ARBA" id="ARBA00023315"/>
    </source>
</evidence>
<reference evidence="8 9" key="1">
    <citation type="submission" date="2016-10" db="EMBL/GenBank/DDBJ databases">
        <authorList>
            <person name="de Groot N.N."/>
        </authorList>
    </citation>
    <scope>NUCLEOTIDE SEQUENCE [LARGE SCALE GENOMIC DNA]</scope>
    <source>
        <strain evidence="8 9">JCM 19513</strain>
    </source>
</reference>
<evidence type="ECO:0000313" key="9">
    <source>
        <dbReference type="Proteomes" id="UP000185766"/>
    </source>
</evidence>
<evidence type="ECO:0000256" key="2">
    <source>
        <dbReference type="ARBA" id="ARBA00022491"/>
    </source>
</evidence>
<evidence type="ECO:0000256" key="6">
    <source>
        <dbReference type="ARBA" id="ARBA00049880"/>
    </source>
</evidence>
<dbReference type="InterPro" id="IPR016181">
    <property type="entry name" value="Acyl_CoA_acyltransferase"/>
</dbReference>
<protein>
    <submittedName>
        <fullName evidence="8">Acetyltransferase (GNAT) domain-containing protein</fullName>
    </submittedName>
</protein>
<evidence type="ECO:0000256" key="3">
    <source>
        <dbReference type="ARBA" id="ARBA00022649"/>
    </source>
</evidence>
<proteinExistence type="inferred from homology"/>
<dbReference type="SUPFAM" id="SSF55729">
    <property type="entry name" value="Acyl-CoA N-acyltransferases (Nat)"/>
    <property type="match status" value="1"/>
</dbReference>
<dbReference type="STRING" id="1429083.GCA_001885685_01435"/>
<dbReference type="PANTHER" id="PTHR36449">
    <property type="entry name" value="ACETYLTRANSFERASE-RELATED"/>
    <property type="match status" value="1"/>
</dbReference>
<keyword evidence="2" id="KW-0678">Repressor</keyword>
<dbReference type="InterPro" id="IPR000182">
    <property type="entry name" value="GNAT_dom"/>
</dbReference>
<keyword evidence="5" id="KW-0012">Acyltransferase</keyword>
<evidence type="ECO:0000256" key="4">
    <source>
        <dbReference type="ARBA" id="ARBA00022679"/>
    </source>
</evidence>
<dbReference type="GO" id="GO:0016747">
    <property type="term" value="F:acyltransferase activity, transferring groups other than amino-acyl groups"/>
    <property type="evidence" value="ECO:0007669"/>
    <property type="project" value="InterPro"/>
</dbReference>
<dbReference type="RefSeq" id="WP_074864774.1">
    <property type="nucleotide sequence ID" value="NZ_FOAS01000002.1"/>
</dbReference>
<accession>A0A1H7GV21</accession>
<keyword evidence="3" id="KW-1277">Toxin-antitoxin system</keyword>
<sequence>MTLKLSAPQPLDSTHQLSAFVCGEPSLDEWLKRRAMNNQLTGASRTFVVVDQNSQVRGFYAMAAGAVTHQLATSAVRRNMPDPVPAMVLGRLAVDQQAQGIKLGAAMLRDAVNRAIVVSHNTGVRALLVHSISEQAKLFYMHYGFQESPLNPMTLMLRLNTVKA</sequence>
<dbReference type="PANTHER" id="PTHR36449:SF1">
    <property type="entry name" value="ACETYLTRANSFERASE"/>
    <property type="match status" value="1"/>
</dbReference>
<dbReference type="Gene3D" id="3.40.630.30">
    <property type="match status" value="1"/>
</dbReference>
<feature type="domain" description="N-acetyltransferase" evidence="7">
    <location>
        <begin position="45"/>
        <end position="147"/>
    </location>
</feature>
<keyword evidence="4 8" id="KW-0808">Transferase</keyword>
<dbReference type="AlphaFoldDB" id="A0A1H7GV21"/>
<evidence type="ECO:0000313" key="8">
    <source>
        <dbReference type="EMBL" id="SEK41839.1"/>
    </source>
</evidence>
<evidence type="ECO:0000259" key="7">
    <source>
        <dbReference type="Pfam" id="PF13508"/>
    </source>
</evidence>
<dbReference type="EMBL" id="FOAS01000002">
    <property type="protein sequence ID" value="SEK41839.1"/>
    <property type="molecule type" value="Genomic_DNA"/>
</dbReference>
<gene>
    <name evidence="8" type="ORF">SAMN05216214_102194</name>
</gene>
<evidence type="ECO:0000256" key="1">
    <source>
        <dbReference type="ARBA" id="ARBA00009342"/>
    </source>
</evidence>
<dbReference type="Pfam" id="PF13508">
    <property type="entry name" value="Acetyltransf_7"/>
    <property type="match status" value="1"/>
</dbReference>
<dbReference type="Proteomes" id="UP000185766">
    <property type="component" value="Unassembled WGS sequence"/>
</dbReference>
<comment type="catalytic activity">
    <reaction evidence="6">
        <text>glycyl-tRNA(Gly) + acetyl-CoA = N-acetylglycyl-tRNA(Gly) + CoA + H(+)</text>
        <dbReference type="Rhea" id="RHEA:81867"/>
        <dbReference type="Rhea" id="RHEA-COMP:9683"/>
        <dbReference type="Rhea" id="RHEA-COMP:19766"/>
        <dbReference type="ChEBI" id="CHEBI:15378"/>
        <dbReference type="ChEBI" id="CHEBI:57287"/>
        <dbReference type="ChEBI" id="CHEBI:57288"/>
        <dbReference type="ChEBI" id="CHEBI:78522"/>
        <dbReference type="ChEBI" id="CHEBI:232036"/>
    </reaction>
</comment>